<dbReference type="PANTHER" id="PTHR21661:SF35">
    <property type="entry name" value="EPOXIDE HYDROLASE"/>
    <property type="match status" value="1"/>
</dbReference>
<dbReference type="SUPFAM" id="SSF53474">
    <property type="entry name" value="alpha/beta-Hydrolases"/>
    <property type="match status" value="1"/>
</dbReference>
<comment type="similarity">
    <text evidence="1">Belongs to the peptidase S33 family.</text>
</comment>
<proteinExistence type="inferred from homology"/>
<dbReference type="OrthoDB" id="7130006at2759"/>
<sequence>MCVINSPLAMIKGAVASLYPPYFVDKKYENFFFPLAEKLGNLVLETGYLHLQATKPDTIGAALTNNPIGLAAYILEKFATWTHPKDQSLVHGGLDTRKDLQDAILDNIMIYYLTNSITTSMRLYAESFSLKQRANQLDRVPTAIPTGCARFKNDLIHLLDWQLQDKYHNLIHSTFHEKGGHFIAMEAPSVLYQDFINFVKKVEKFNKSNNQ</sequence>
<evidence type="ECO:0000313" key="4">
    <source>
        <dbReference type="Proteomes" id="UP001151699"/>
    </source>
</evidence>
<comment type="caution">
    <text evidence="3">The sequence shown here is derived from an EMBL/GenBank/DDBJ whole genome shotgun (WGS) entry which is preliminary data.</text>
</comment>
<dbReference type="PANTHER" id="PTHR21661">
    <property type="entry name" value="EPOXIDE HYDROLASE 1-RELATED"/>
    <property type="match status" value="1"/>
</dbReference>
<evidence type="ECO:0000256" key="2">
    <source>
        <dbReference type="ARBA" id="ARBA00022801"/>
    </source>
</evidence>
<dbReference type="EMBL" id="WJQU01000002">
    <property type="protein sequence ID" value="KAJ6642889.1"/>
    <property type="molecule type" value="Genomic_DNA"/>
</dbReference>
<dbReference type="AlphaFoldDB" id="A0A9Q0N3G8"/>
<organism evidence="3 4">
    <name type="scientific">Pseudolycoriella hygida</name>
    <dbReference type="NCBI Taxonomy" id="35572"/>
    <lineage>
        <taxon>Eukaryota</taxon>
        <taxon>Metazoa</taxon>
        <taxon>Ecdysozoa</taxon>
        <taxon>Arthropoda</taxon>
        <taxon>Hexapoda</taxon>
        <taxon>Insecta</taxon>
        <taxon>Pterygota</taxon>
        <taxon>Neoptera</taxon>
        <taxon>Endopterygota</taxon>
        <taxon>Diptera</taxon>
        <taxon>Nematocera</taxon>
        <taxon>Sciaroidea</taxon>
        <taxon>Sciaridae</taxon>
        <taxon>Pseudolycoriella</taxon>
    </lineage>
</organism>
<gene>
    <name evidence="3" type="primary">EH1_2</name>
    <name evidence="3" type="ORF">Bhyg_07845</name>
</gene>
<protein>
    <submittedName>
        <fullName evidence="3">Juvenile hormone epoxide hydrolase 1</fullName>
    </submittedName>
</protein>
<reference evidence="3" key="1">
    <citation type="submission" date="2022-07" db="EMBL/GenBank/DDBJ databases">
        <authorList>
            <person name="Trinca V."/>
            <person name="Uliana J.V.C."/>
            <person name="Torres T.T."/>
            <person name="Ward R.J."/>
            <person name="Monesi N."/>
        </authorList>
    </citation>
    <scope>NUCLEOTIDE SEQUENCE</scope>
    <source>
        <strain evidence="3">HSMRA1968</strain>
        <tissue evidence="3">Whole embryos</tissue>
    </source>
</reference>
<dbReference type="Gene3D" id="3.40.50.1820">
    <property type="entry name" value="alpha/beta hydrolase"/>
    <property type="match status" value="1"/>
</dbReference>
<dbReference type="InterPro" id="IPR029058">
    <property type="entry name" value="AB_hydrolase_fold"/>
</dbReference>
<keyword evidence="4" id="KW-1185">Reference proteome</keyword>
<evidence type="ECO:0000256" key="1">
    <source>
        <dbReference type="ARBA" id="ARBA00010088"/>
    </source>
</evidence>
<dbReference type="Proteomes" id="UP001151699">
    <property type="component" value="Chromosome B"/>
</dbReference>
<evidence type="ECO:0000313" key="3">
    <source>
        <dbReference type="EMBL" id="KAJ6642889.1"/>
    </source>
</evidence>
<accession>A0A9Q0N3G8</accession>
<dbReference type="GO" id="GO:0004301">
    <property type="term" value="F:epoxide hydrolase activity"/>
    <property type="evidence" value="ECO:0007669"/>
    <property type="project" value="TreeGrafter"/>
</dbReference>
<name>A0A9Q0N3G8_9DIPT</name>
<dbReference type="GO" id="GO:0097176">
    <property type="term" value="P:epoxide metabolic process"/>
    <property type="evidence" value="ECO:0007669"/>
    <property type="project" value="TreeGrafter"/>
</dbReference>
<keyword evidence="2 3" id="KW-0378">Hydrolase</keyword>